<comment type="caution">
    <text evidence="2">The sequence shown here is derived from an EMBL/GenBank/DDBJ whole genome shotgun (WGS) entry which is preliminary data.</text>
</comment>
<accession>A0ABR2NBC0</accession>
<evidence type="ECO:0000313" key="3">
    <source>
        <dbReference type="Proteomes" id="UP001396334"/>
    </source>
</evidence>
<reference evidence="2 3" key="1">
    <citation type="journal article" date="2024" name="G3 (Bethesda)">
        <title>Genome assembly of Hibiscus sabdariffa L. provides insights into metabolisms of medicinal natural products.</title>
        <authorList>
            <person name="Kim T."/>
        </authorList>
    </citation>
    <scope>NUCLEOTIDE SEQUENCE [LARGE SCALE GENOMIC DNA]</scope>
    <source>
        <strain evidence="2">TK-2024</strain>
        <tissue evidence="2">Old leaves</tissue>
    </source>
</reference>
<feature type="region of interest" description="Disordered" evidence="1">
    <location>
        <begin position="1"/>
        <end position="54"/>
    </location>
</feature>
<evidence type="ECO:0000256" key="1">
    <source>
        <dbReference type="SAM" id="MobiDB-lite"/>
    </source>
</evidence>
<protein>
    <submittedName>
        <fullName evidence="2">Uncharacterized protein</fullName>
    </submittedName>
</protein>
<organism evidence="2 3">
    <name type="scientific">Hibiscus sabdariffa</name>
    <name type="common">roselle</name>
    <dbReference type="NCBI Taxonomy" id="183260"/>
    <lineage>
        <taxon>Eukaryota</taxon>
        <taxon>Viridiplantae</taxon>
        <taxon>Streptophyta</taxon>
        <taxon>Embryophyta</taxon>
        <taxon>Tracheophyta</taxon>
        <taxon>Spermatophyta</taxon>
        <taxon>Magnoliopsida</taxon>
        <taxon>eudicotyledons</taxon>
        <taxon>Gunneridae</taxon>
        <taxon>Pentapetalae</taxon>
        <taxon>rosids</taxon>
        <taxon>malvids</taxon>
        <taxon>Malvales</taxon>
        <taxon>Malvaceae</taxon>
        <taxon>Malvoideae</taxon>
        <taxon>Hibiscus</taxon>
    </lineage>
</organism>
<dbReference type="Proteomes" id="UP001396334">
    <property type="component" value="Unassembled WGS sequence"/>
</dbReference>
<proteinExistence type="predicted"/>
<evidence type="ECO:0000313" key="2">
    <source>
        <dbReference type="EMBL" id="KAK8973459.1"/>
    </source>
</evidence>
<gene>
    <name evidence="2" type="ORF">V6N11_064702</name>
</gene>
<dbReference type="EMBL" id="JBBPBN010000185">
    <property type="protein sequence ID" value="KAK8973459.1"/>
    <property type="molecule type" value="Genomic_DNA"/>
</dbReference>
<keyword evidence="3" id="KW-1185">Reference proteome</keyword>
<name>A0ABR2NBC0_9ROSI</name>
<sequence>MVANQTPTPEVMEPAEGNSVPQPVSMLLEEGSTANAQAESDVESRVVTDVSNRHPMITRSKNEIVKPKVYVATADDETREPVTIQQALQLLKWTEVVMVELEALHQNGT</sequence>